<reference evidence="2 3" key="1">
    <citation type="journal article" date="2018" name="Sci. Rep.">
        <title>Genomic signatures of local adaptation to the degree of environmental predictability in rotifers.</title>
        <authorList>
            <person name="Franch-Gras L."/>
            <person name="Hahn C."/>
            <person name="Garcia-Roger E.M."/>
            <person name="Carmona M.J."/>
            <person name="Serra M."/>
            <person name="Gomez A."/>
        </authorList>
    </citation>
    <scope>NUCLEOTIDE SEQUENCE [LARGE SCALE GENOMIC DNA]</scope>
    <source>
        <strain evidence="2">HYR1</strain>
    </source>
</reference>
<dbReference type="Proteomes" id="UP000276133">
    <property type="component" value="Unassembled WGS sequence"/>
</dbReference>
<feature type="transmembrane region" description="Helical" evidence="1">
    <location>
        <begin position="102"/>
        <end position="128"/>
    </location>
</feature>
<protein>
    <submittedName>
        <fullName evidence="2">Uncharacterized protein</fullName>
    </submittedName>
</protein>
<evidence type="ECO:0000313" key="2">
    <source>
        <dbReference type="EMBL" id="RNA15601.1"/>
    </source>
</evidence>
<evidence type="ECO:0000313" key="3">
    <source>
        <dbReference type="Proteomes" id="UP000276133"/>
    </source>
</evidence>
<evidence type="ECO:0000256" key="1">
    <source>
        <dbReference type="SAM" id="Phobius"/>
    </source>
</evidence>
<sequence>MSKPCSRPVTISLTELTCFCDMESKSILFRLSKKFGSAIKVWADFHATSLMPLKTTIQLQMASTALGGFLKAFISVMSSLLRSSRANLAASNAGMASARATSASPFSLLMSMVCTSMSLLFMMARFFFSDASAVPTAISFSSSSTSSVRLIFVQLGQFDFGFFYFVYADQEAILLIFVLAVFPLQYAHVGANVVEIIFRCGVIFASELGRELVAVVFHALVGHDHVGYQERGGHGKKGLFGPRHEPVDDGVVDQSGKIAASGAQSVAYRGHGQHYVQIAGAVSDGLVSYLADDGFFFFVWVEGRHHSRSEHVVDELEEALLGHMLIAEQEDYFFVFDAKFVVENFEVVSECGLVVAAAKLDLEYVIACGERGQTCQTLLATATDSD</sequence>
<accession>A0A3M7QWW0</accession>
<gene>
    <name evidence="2" type="ORF">BpHYR1_015874</name>
</gene>
<keyword evidence="1" id="KW-0812">Transmembrane</keyword>
<keyword evidence="1" id="KW-1133">Transmembrane helix</keyword>
<keyword evidence="1" id="KW-0472">Membrane</keyword>
<organism evidence="2 3">
    <name type="scientific">Brachionus plicatilis</name>
    <name type="common">Marine rotifer</name>
    <name type="synonym">Brachionus muelleri</name>
    <dbReference type="NCBI Taxonomy" id="10195"/>
    <lineage>
        <taxon>Eukaryota</taxon>
        <taxon>Metazoa</taxon>
        <taxon>Spiralia</taxon>
        <taxon>Gnathifera</taxon>
        <taxon>Rotifera</taxon>
        <taxon>Eurotatoria</taxon>
        <taxon>Monogononta</taxon>
        <taxon>Pseudotrocha</taxon>
        <taxon>Ploima</taxon>
        <taxon>Brachionidae</taxon>
        <taxon>Brachionus</taxon>
    </lineage>
</organism>
<dbReference type="EMBL" id="REGN01004919">
    <property type="protein sequence ID" value="RNA15601.1"/>
    <property type="molecule type" value="Genomic_DNA"/>
</dbReference>
<feature type="transmembrane region" description="Helical" evidence="1">
    <location>
        <begin position="148"/>
        <end position="167"/>
    </location>
</feature>
<feature type="transmembrane region" description="Helical" evidence="1">
    <location>
        <begin position="172"/>
        <end position="189"/>
    </location>
</feature>
<name>A0A3M7QWW0_BRAPC</name>
<keyword evidence="3" id="KW-1185">Reference proteome</keyword>
<comment type="caution">
    <text evidence="2">The sequence shown here is derived from an EMBL/GenBank/DDBJ whole genome shotgun (WGS) entry which is preliminary data.</text>
</comment>
<proteinExistence type="predicted"/>
<dbReference type="AlphaFoldDB" id="A0A3M7QWW0"/>